<dbReference type="InterPro" id="IPR036249">
    <property type="entry name" value="Thioredoxin-like_sf"/>
</dbReference>
<evidence type="ECO:0000256" key="4">
    <source>
        <dbReference type="ARBA" id="ARBA00032186"/>
    </source>
</evidence>
<dbReference type="PANTHER" id="PTHR43968">
    <property type="match status" value="1"/>
</dbReference>
<dbReference type="PRINTS" id="PR01625">
    <property type="entry name" value="GSTRNSFRASEO"/>
</dbReference>
<feature type="domain" description="GST N-terminal" evidence="9">
    <location>
        <begin position="5"/>
        <end position="85"/>
    </location>
</feature>
<evidence type="ECO:0000313" key="11">
    <source>
        <dbReference type="Proteomes" id="UP001432027"/>
    </source>
</evidence>
<dbReference type="FunFam" id="3.40.30.10:FF:000123">
    <property type="entry name" value="Glutathione transferase o1"/>
    <property type="match status" value="1"/>
</dbReference>
<evidence type="ECO:0000256" key="1">
    <source>
        <dbReference type="ARBA" id="ARBA00011067"/>
    </source>
</evidence>
<dbReference type="GO" id="GO:0006749">
    <property type="term" value="P:glutathione metabolic process"/>
    <property type="evidence" value="ECO:0007669"/>
    <property type="project" value="TreeGrafter"/>
</dbReference>
<feature type="non-terminal residue" evidence="10">
    <location>
        <position position="108"/>
    </location>
</feature>
<comment type="catalytic activity">
    <reaction evidence="7">
        <text>methylarsonate + 2 glutathione + H(+) = methylarsonous acid + glutathione disulfide + H2O</text>
        <dbReference type="Rhea" id="RHEA:15969"/>
        <dbReference type="ChEBI" id="CHEBI:15377"/>
        <dbReference type="ChEBI" id="CHEBI:15378"/>
        <dbReference type="ChEBI" id="CHEBI:17826"/>
        <dbReference type="ChEBI" id="CHEBI:33409"/>
        <dbReference type="ChEBI" id="CHEBI:57925"/>
        <dbReference type="ChEBI" id="CHEBI:58297"/>
        <dbReference type="EC" id="1.20.4.2"/>
    </reaction>
</comment>
<dbReference type="EMBL" id="BTSX01000001">
    <property type="protein sequence ID" value="GMS77960.1"/>
    <property type="molecule type" value="Genomic_DNA"/>
</dbReference>
<evidence type="ECO:0000256" key="3">
    <source>
        <dbReference type="ARBA" id="ARBA00013060"/>
    </source>
</evidence>
<dbReference type="GO" id="GO:0045174">
    <property type="term" value="F:glutathione dehydrogenase (ascorbate) activity"/>
    <property type="evidence" value="ECO:0007669"/>
    <property type="project" value="UniProtKB-EC"/>
</dbReference>
<evidence type="ECO:0000256" key="7">
    <source>
        <dbReference type="ARBA" id="ARBA00048353"/>
    </source>
</evidence>
<evidence type="ECO:0000256" key="8">
    <source>
        <dbReference type="ARBA" id="ARBA00049544"/>
    </source>
</evidence>
<dbReference type="GO" id="GO:0004364">
    <property type="term" value="F:glutathione transferase activity"/>
    <property type="evidence" value="ECO:0007669"/>
    <property type="project" value="UniProtKB-EC"/>
</dbReference>
<proteinExistence type="inferred from homology"/>
<reference evidence="10" key="1">
    <citation type="submission" date="2023-10" db="EMBL/GenBank/DDBJ databases">
        <title>Genome assembly of Pristionchus species.</title>
        <authorList>
            <person name="Yoshida K."/>
            <person name="Sommer R.J."/>
        </authorList>
    </citation>
    <scope>NUCLEOTIDE SEQUENCE</scope>
    <source>
        <strain evidence="10">RS0144</strain>
    </source>
</reference>
<evidence type="ECO:0000259" key="9">
    <source>
        <dbReference type="PROSITE" id="PS50404"/>
    </source>
</evidence>
<protein>
    <recommendedName>
        <fullName evidence="4">Glutathione-dependent dehydroascorbate reductase</fullName>
        <ecNumber evidence="3">1.20.4.2</ecNumber>
        <ecNumber evidence="2">1.8.5.1</ecNumber>
    </recommendedName>
    <alternativeName>
        <fullName evidence="5">Monomethylarsonic acid reductase</fullName>
    </alternativeName>
</protein>
<name>A0AAV5S6M3_9BILA</name>
<comment type="catalytic activity">
    <reaction evidence="8">
        <text>L-dehydroascorbate + 2 glutathione = glutathione disulfide + L-ascorbate</text>
        <dbReference type="Rhea" id="RHEA:24424"/>
        <dbReference type="ChEBI" id="CHEBI:38290"/>
        <dbReference type="ChEBI" id="CHEBI:57925"/>
        <dbReference type="ChEBI" id="CHEBI:58297"/>
        <dbReference type="ChEBI" id="CHEBI:58539"/>
        <dbReference type="EC" id="1.8.5.1"/>
    </reaction>
</comment>
<dbReference type="Gene3D" id="3.40.30.10">
    <property type="entry name" value="Glutaredoxin"/>
    <property type="match status" value="1"/>
</dbReference>
<dbReference type="PANTHER" id="PTHR43968:SF6">
    <property type="entry name" value="GLUTATHIONE S-TRANSFERASE OMEGA"/>
    <property type="match status" value="1"/>
</dbReference>
<sequence>EPPLAPGRARIYSMRFCPWAERVVLYAAAMGIEIEVVNINFSDKPDWYLNKHPQGKVPAFEKDGKIVIESSIIPEYLDAIYPSSAILPSDPYLRAKEKILMEHASIVS</sequence>
<dbReference type="InterPro" id="IPR040079">
    <property type="entry name" value="Glutathione_S-Trfase"/>
</dbReference>
<accession>A0AAV5S6M3</accession>
<keyword evidence="11" id="KW-1185">Reference proteome</keyword>
<dbReference type="AlphaFoldDB" id="A0AAV5S6M3"/>
<evidence type="ECO:0000256" key="2">
    <source>
        <dbReference type="ARBA" id="ARBA00012436"/>
    </source>
</evidence>
<dbReference type="EC" id="1.20.4.2" evidence="3"/>
<dbReference type="SFLD" id="SFLDG00358">
    <property type="entry name" value="Main_(cytGST)"/>
    <property type="match status" value="1"/>
</dbReference>
<dbReference type="GO" id="GO:0005737">
    <property type="term" value="C:cytoplasm"/>
    <property type="evidence" value="ECO:0007669"/>
    <property type="project" value="InterPro"/>
</dbReference>
<feature type="non-terminal residue" evidence="10">
    <location>
        <position position="1"/>
    </location>
</feature>
<dbReference type="PROSITE" id="PS50404">
    <property type="entry name" value="GST_NTER"/>
    <property type="match status" value="1"/>
</dbReference>
<comment type="similarity">
    <text evidence="1">Belongs to the GST superfamily. Omega family.</text>
</comment>
<dbReference type="InterPro" id="IPR004045">
    <property type="entry name" value="Glutathione_S-Trfase_N"/>
</dbReference>
<comment type="caution">
    <text evidence="10">The sequence shown here is derived from an EMBL/GenBank/DDBJ whole genome shotgun (WGS) entry which is preliminary data.</text>
</comment>
<dbReference type="EC" id="1.8.5.1" evidence="2"/>
<gene>
    <name evidence="10" type="ORF">PENTCL1PPCAC_135</name>
</gene>
<organism evidence="10 11">
    <name type="scientific">Pristionchus entomophagus</name>
    <dbReference type="NCBI Taxonomy" id="358040"/>
    <lineage>
        <taxon>Eukaryota</taxon>
        <taxon>Metazoa</taxon>
        <taxon>Ecdysozoa</taxon>
        <taxon>Nematoda</taxon>
        <taxon>Chromadorea</taxon>
        <taxon>Rhabditida</taxon>
        <taxon>Rhabditina</taxon>
        <taxon>Diplogasteromorpha</taxon>
        <taxon>Diplogasteroidea</taxon>
        <taxon>Neodiplogasteridae</taxon>
        <taxon>Pristionchus</taxon>
    </lineage>
</organism>
<dbReference type="InterPro" id="IPR050983">
    <property type="entry name" value="GST_Omega/HSP26"/>
</dbReference>
<dbReference type="SUPFAM" id="SSF52833">
    <property type="entry name" value="Thioredoxin-like"/>
    <property type="match status" value="1"/>
</dbReference>
<evidence type="ECO:0000256" key="5">
    <source>
        <dbReference type="ARBA" id="ARBA00032681"/>
    </source>
</evidence>
<dbReference type="Proteomes" id="UP001432027">
    <property type="component" value="Unassembled WGS sequence"/>
</dbReference>
<comment type="catalytic activity">
    <reaction evidence="6">
        <text>RX + glutathione = an S-substituted glutathione + a halide anion + H(+)</text>
        <dbReference type="Rhea" id="RHEA:16437"/>
        <dbReference type="ChEBI" id="CHEBI:15378"/>
        <dbReference type="ChEBI" id="CHEBI:16042"/>
        <dbReference type="ChEBI" id="CHEBI:17792"/>
        <dbReference type="ChEBI" id="CHEBI:57925"/>
        <dbReference type="ChEBI" id="CHEBI:90779"/>
        <dbReference type="EC" id="2.5.1.18"/>
    </reaction>
</comment>
<dbReference type="Pfam" id="PF02798">
    <property type="entry name" value="GST_N"/>
    <property type="match status" value="1"/>
</dbReference>
<dbReference type="GO" id="GO:0050610">
    <property type="term" value="F:methylarsonate reductase activity"/>
    <property type="evidence" value="ECO:0007669"/>
    <property type="project" value="UniProtKB-EC"/>
</dbReference>
<dbReference type="InterPro" id="IPR005442">
    <property type="entry name" value="GST_omega"/>
</dbReference>
<dbReference type="SFLD" id="SFLDS00019">
    <property type="entry name" value="Glutathione_Transferase_(cytos"/>
    <property type="match status" value="1"/>
</dbReference>
<evidence type="ECO:0000256" key="6">
    <source>
        <dbReference type="ARBA" id="ARBA00047960"/>
    </source>
</evidence>
<evidence type="ECO:0000313" key="10">
    <source>
        <dbReference type="EMBL" id="GMS77960.1"/>
    </source>
</evidence>